<name>A0A8J5MU20_HOMAM</name>
<dbReference type="AlphaFoldDB" id="A0A8J5MU20"/>
<proteinExistence type="predicted"/>
<reference evidence="1" key="1">
    <citation type="journal article" date="2021" name="Sci. Adv.">
        <title>The American lobster genome reveals insights on longevity, neural, and immune adaptations.</title>
        <authorList>
            <person name="Polinski J.M."/>
            <person name="Zimin A.V."/>
            <person name="Clark K.F."/>
            <person name="Kohn A.B."/>
            <person name="Sadowski N."/>
            <person name="Timp W."/>
            <person name="Ptitsyn A."/>
            <person name="Khanna P."/>
            <person name="Romanova D.Y."/>
            <person name="Williams P."/>
            <person name="Greenwood S.J."/>
            <person name="Moroz L.L."/>
            <person name="Walt D.R."/>
            <person name="Bodnar A.G."/>
        </authorList>
    </citation>
    <scope>NUCLEOTIDE SEQUENCE</scope>
    <source>
        <strain evidence="1">GMGI-L3</strain>
    </source>
</reference>
<sequence>MTGCKNGLRARLKSDLERSELEGIHRTANKLELAYKDAVKDLPLAKKVDLLLLGIYLIYENSYLNRSMVKRACEICQLPFLVPTRVGGTSFTKFTKELQGYCTSHAADTEPCIPQGLIQKS</sequence>
<dbReference type="Proteomes" id="UP000747542">
    <property type="component" value="Unassembled WGS sequence"/>
</dbReference>
<accession>A0A8J5MU20</accession>
<evidence type="ECO:0000313" key="1">
    <source>
        <dbReference type="EMBL" id="KAG7164390.1"/>
    </source>
</evidence>
<evidence type="ECO:0000313" key="2">
    <source>
        <dbReference type="Proteomes" id="UP000747542"/>
    </source>
</evidence>
<dbReference type="EMBL" id="JAHLQT010025476">
    <property type="protein sequence ID" value="KAG7164390.1"/>
    <property type="molecule type" value="Genomic_DNA"/>
</dbReference>
<gene>
    <name evidence="1" type="ORF">Hamer_G003580</name>
</gene>
<comment type="caution">
    <text evidence="1">The sequence shown here is derived from an EMBL/GenBank/DDBJ whole genome shotgun (WGS) entry which is preliminary data.</text>
</comment>
<keyword evidence="2" id="KW-1185">Reference proteome</keyword>
<protein>
    <submittedName>
        <fullName evidence="1">Uncharacterized protein</fullName>
    </submittedName>
</protein>
<organism evidence="1 2">
    <name type="scientific">Homarus americanus</name>
    <name type="common">American lobster</name>
    <dbReference type="NCBI Taxonomy" id="6706"/>
    <lineage>
        <taxon>Eukaryota</taxon>
        <taxon>Metazoa</taxon>
        <taxon>Ecdysozoa</taxon>
        <taxon>Arthropoda</taxon>
        <taxon>Crustacea</taxon>
        <taxon>Multicrustacea</taxon>
        <taxon>Malacostraca</taxon>
        <taxon>Eumalacostraca</taxon>
        <taxon>Eucarida</taxon>
        <taxon>Decapoda</taxon>
        <taxon>Pleocyemata</taxon>
        <taxon>Astacidea</taxon>
        <taxon>Nephropoidea</taxon>
        <taxon>Nephropidae</taxon>
        <taxon>Homarus</taxon>
    </lineage>
</organism>